<protein>
    <recommendedName>
        <fullName evidence="7">Secreted protein</fullName>
    </recommendedName>
</protein>
<dbReference type="Proteomes" id="UP000520513">
    <property type="component" value="Unassembled WGS sequence"/>
</dbReference>
<feature type="signal peptide" evidence="2">
    <location>
        <begin position="1"/>
        <end position="24"/>
    </location>
</feature>
<dbReference type="Proteomes" id="UP000534677">
    <property type="component" value="Unassembled WGS sequence"/>
</dbReference>
<feature type="region of interest" description="Disordered" evidence="1">
    <location>
        <begin position="21"/>
        <end position="108"/>
    </location>
</feature>
<keyword evidence="6" id="KW-1185">Reference proteome</keyword>
<evidence type="ECO:0000313" key="3">
    <source>
        <dbReference type="EMBL" id="MBC2379398.1"/>
    </source>
</evidence>
<feature type="chain" id="PRO_5031239717" description="Secreted protein" evidence="2">
    <location>
        <begin position="25"/>
        <end position="108"/>
    </location>
</feature>
<dbReference type="EMBL" id="JAAXCY010000001">
    <property type="protein sequence ID" value="MBC2404996.1"/>
    <property type="molecule type" value="Genomic_DNA"/>
</dbReference>
<dbReference type="RefSeq" id="WP_185703271.1">
    <property type="nucleotide sequence ID" value="NZ_DAMACN010000057.1"/>
</dbReference>
<reference evidence="5 6" key="1">
    <citation type="submission" date="2020-04" db="EMBL/GenBank/DDBJ databases">
        <title>Pseudomonas crami sp. nov., a novel proteolytic bacterial species isolated from cream.</title>
        <authorList>
            <person name="Hofmann K."/>
            <person name="Woller A."/>
            <person name="Huptas C."/>
            <person name="Wenning M."/>
            <person name="Scherer S."/>
            <person name="Doll E.V."/>
        </authorList>
    </citation>
    <scope>NUCLEOTIDE SEQUENCE [LARGE SCALE GENOMIC DNA]</scope>
    <source>
        <strain evidence="3 6">WS 5096</strain>
        <strain evidence="4 5">WS 5106</strain>
    </source>
</reference>
<accession>A0A7X1AI62</accession>
<name>A0A7X1AI62_9PSED</name>
<evidence type="ECO:0000256" key="1">
    <source>
        <dbReference type="SAM" id="MobiDB-lite"/>
    </source>
</evidence>
<feature type="compositionally biased region" description="Low complexity" evidence="1">
    <location>
        <begin position="21"/>
        <end position="39"/>
    </location>
</feature>
<organism evidence="4 5">
    <name type="scientific">Pseudomonas cremoris</name>
    <dbReference type="NCBI Taxonomy" id="2724178"/>
    <lineage>
        <taxon>Bacteria</taxon>
        <taxon>Pseudomonadati</taxon>
        <taxon>Pseudomonadota</taxon>
        <taxon>Gammaproteobacteria</taxon>
        <taxon>Pseudomonadales</taxon>
        <taxon>Pseudomonadaceae</taxon>
        <taxon>Pseudomonas</taxon>
    </lineage>
</organism>
<keyword evidence="2" id="KW-0732">Signal</keyword>
<evidence type="ECO:0000313" key="4">
    <source>
        <dbReference type="EMBL" id="MBC2404996.1"/>
    </source>
</evidence>
<evidence type="ECO:0000313" key="6">
    <source>
        <dbReference type="Proteomes" id="UP000534677"/>
    </source>
</evidence>
<dbReference type="AlphaFoldDB" id="A0A7X1AI62"/>
<dbReference type="EMBL" id="JAAXCZ010000001">
    <property type="protein sequence ID" value="MBC2379398.1"/>
    <property type="molecule type" value="Genomic_DNA"/>
</dbReference>
<feature type="compositionally biased region" description="Polar residues" evidence="1">
    <location>
        <begin position="55"/>
        <end position="72"/>
    </location>
</feature>
<gene>
    <name evidence="3" type="ORF">HF209_00435</name>
    <name evidence="4" type="ORF">HF257_03185</name>
</gene>
<evidence type="ECO:0000313" key="5">
    <source>
        <dbReference type="Proteomes" id="UP000520513"/>
    </source>
</evidence>
<sequence>MKHSQFAALALTGLLSAVSLSSVAATSSTGPTNPSTSETQKSMGTGMETNGGAVDNSNSADPHTQGQDTGRQSPPAVGNGKMGPSVNEPKINKGDDSNLPGAPKQPAP</sequence>
<evidence type="ECO:0008006" key="7">
    <source>
        <dbReference type="Google" id="ProtNLM"/>
    </source>
</evidence>
<proteinExistence type="predicted"/>
<evidence type="ECO:0000256" key="2">
    <source>
        <dbReference type="SAM" id="SignalP"/>
    </source>
</evidence>
<comment type="caution">
    <text evidence="4">The sequence shown here is derived from an EMBL/GenBank/DDBJ whole genome shotgun (WGS) entry which is preliminary data.</text>
</comment>